<proteinExistence type="inferred from homology"/>
<feature type="compositionally biased region" description="Basic and acidic residues" evidence="9">
    <location>
        <begin position="285"/>
        <end position="298"/>
    </location>
</feature>
<dbReference type="GO" id="GO:0006325">
    <property type="term" value="P:chromatin organization"/>
    <property type="evidence" value="ECO:0007669"/>
    <property type="project" value="UniProtKB-KW"/>
</dbReference>
<keyword evidence="8" id="KW-0539">Nucleus</keyword>
<dbReference type="Proteomes" id="UP000593564">
    <property type="component" value="Unassembled WGS sequence"/>
</dbReference>
<evidence type="ECO:0000313" key="12">
    <source>
        <dbReference type="Proteomes" id="UP000593564"/>
    </source>
</evidence>
<comment type="similarity">
    <text evidence="2">Belongs to the histone deacetylase HD2 family.</text>
</comment>
<reference evidence="11 12" key="2">
    <citation type="submission" date="2020-07" db="EMBL/GenBank/DDBJ databases">
        <title>Genome assembly of wild tea tree DASZ reveals pedigree and selection history of tea varieties.</title>
        <authorList>
            <person name="Zhang W."/>
        </authorList>
    </citation>
    <scope>NUCLEOTIDE SEQUENCE [LARGE SCALE GENOMIC DNA]</scope>
    <source>
        <strain evidence="12">cv. G240</strain>
        <tissue evidence="11">Leaf</tissue>
    </source>
</reference>
<evidence type="ECO:0000256" key="6">
    <source>
        <dbReference type="ARBA" id="ARBA00023015"/>
    </source>
</evidence>
<feature type="compositionally biased region" description="Acidic residues" evidence="9">
    <location>
        <begin position="200"/>
        <end position="224"/>
    </location>
</feature>
<feature type="compositionally biased region" description="Low complexity" evidence="9">
    <location>
        <begin position="156"/>
        <end position="168"/>
    </location>
</feature>
<evidence type="ECO:0000256" key="9">
    <source>
        <dbReference type="SAM" id="MobiDB-lite"/>
    </source>
</evidence>
<evidence type="ECO:0000256" key="1">
    <source>
        <dbReference type="ARBA" id="ARBA00004604"/>
    </source>
</evidence>
<sequence>MEFWGVEVKAGQPLKVNPEVGSVIHISQAALGEGKKGKGNDIVPLWVNINGKKLVLGSLSAEKFPQVSFDLVFEKEFELSHDWKDGSVYFCGYSADNQFEYPLCLFLVSCAVDFSFAVINVFISIFNEDDSSEDEDIRRLITENGKDESKGEEAKPAASKGKAAKLPKVTVVEPKKDDDSDEDDDTDDDGEDVDKVMMDASDDSDSEDEDDTDEEDDEEEEDEETPKKAELSKKKRPTESVSKTPVPAKKAKLDTPQKTDGKKGGGHTATPHPAKQAGKTPNTSEKSKEKTPKSDSKVSCKSCSKSVSFSSLLLF</sequence>
<feature type="region of interest" description="Disordered" evidence="9">
    <location>
        <begin position="142"/>
        <end position="315"/>
    </location>
</feature>
<keyword evidence="6" id="KW-0805">Transcription regulation</keyword>
<evidence type="ECO:0000256" key="3">
    <source>
        <dbReference type="ARBA" id="ARBA00022491"/>
    </source>
</evidence>
<evidence type="ECO:0000256" key="4">
    <source>
        <dbReference type="ARBA" id="ARBA00022801"/>
    </source>
</evidence>
<evidence type="ECO:0000256" key="7">
    <source>
        <dbReference type="ARBA" id="ARBA00023163"/>
    </source>
</evidence>
<reference evidence="12" key="1">
    <citation type="journal article" date="2020" name="Nat. Commun.">
        <title>Genome assembly of wild tea tree DASZ reveals pedigree and selection history of tea varieties.</title>
        <authorList>
            <person name="Zhang W."/>
            <person name="Zhang Y."/>
            <person name="Qiu H."/>
            <person name="Guo Y."/>
            <person name="Wan H."/>
            <person name="Zhang X."/>
            <person name="Scossa F."/>
            <person name="Alseekh S."/>
            <person name="Zhang Q."/>
            <person name="Wang P."/>
            <person name="Xu L."/>
            <person name="Schmidt M.H."/>
            <person name="Jia X."/>
            <person name="Li D."/>
            <person name="Zhu A."/>
            <person name="Guo F."/>
            <person name="Chen W."/>
            <person name="Ni D."/>
            <person name="Usadel B."/>
            <person name="Fernie A.R."/>
            <person name="Wen W."/>
        </authorList>
    </citation>
    <scope>NUCLEOTIDE SEQUENCE [LARGE SCALE GENOMIC DNA]</scope>
    <source>
        <strain evidence="12">cv. G240</strain>
    </source>
</reference>
<feature type="domain" description="Nucleoplasmin-like" evidence="10">
    <location>
        <begin position="3"/>
        <end position="93"/>
    </location>
</feature>
<evidence type="ECO:0000313" key="11">
    <source>
        <dbReference type="EMBL" id="KAF5937651.1"/>
    </source>
</evidence>
<feature type="compositionally biased region" description="Acidic residues" evidence="9">
    <location>
        <begin position="179"/>
        <end position="192"/>
    </location>
</feature>
<keyword evidence="3" id="KW-0678">Repressor</keyword>
<evidence type="ECO:0000256" key="5">
    <source>
        <dbReference type="ARBA" id="ARBA00022853"/>
    </source>
</evidence>
<organism evidence="11 12">
    <name type="scientific">Camellia sinensis</name>
    <name type="common">Tea plant</name>
    <name type="synonym">Thea sinensis</name>
    <dbReference type="NCBI Taxonomy" id="4442"/>
    <lineage>
        <taxon>Eukaryota</taxon>
        <taxon>Viridiplantae</taxon>
        <taxon>Streptophyta</taxon>
        <taxon>Embryophyta</taxon>
        <taxon>Tracheophyta</taxon>
        <taxon>Spermatophyta</taxon>
        <taxon>Magnoliopsida</taxon>
        <taxon>eudicotyledons</taxon>
        <taxon>Gunneridae</taxon>
        <taxon>Pentapetalae</taxon>
        <taxon>asterids</taxon>
        <taxon>Ericales</taxon>
        <taxon>Theaceae</taxon>
        <taxon>Camellia</taxon>
    </lineage>
</organism>
<dbReference type="EMBL" id="JACBKZ010000012">
    <property type="protein sequence ID" value="KAF5937651.1"/>
    <property type="molecule type" value="Genomic_DNA"/>
</dbReference>
<evidence type="ECO:0000256" key="8">
    <source>
        <dbReference type="ARBA" id="ARBA00023242"/>
    </source>
</evidence>
<dbReference type="GO" id="GO:0016787">
    <property type="term" value="F:hydrolase activity"/>
    <property type="evidence" value="ECO:0007669"/>
    <property type="project" value="UniProtKB-KW"/>
</dbReference>
<feature type="compositionally biased region" description="Basic and acidic residues" evidence="9">
    <location>
        <begin position="142"/>
        <end position="155"/>
    </location>
</feature>
<keyword evidence="7" id="KW-0804">Transcription</keyword>
<protein>
    <recommendedName>
        <fullName evidence="10">Nucleoplasmin-like domain-containing protein</fullName>
    </recommendedName>
</protein>
<dbReference type="AlphaFoldDB" id="A0A7J7GCE8"/>
<feature type="compositionally biased region" description="Low complexity" evidence="9">
    <location>
        <begin position="299"/>
        <end position="315"/>
    </location>
</feature>
<dbReference type="FunFam" id="2.60.120.340:FF:000004">
    <property type="entry name" value="Histone deacetylase HDT1"/>
    <property type="match status" value="1"/>
</dbReference>
<evidence type="ECO:0000259" key="10">
    <source>
        <dbReference type="Pfam" id="PF17800"/>
    </source>
</evidence>
<keyword evidence="5" id="KW-0156">Chromatin regulator</keyword>
<feature type="compositionally biased region" description="Basic and acidic residues" evidence="9">
    <location>
        <begin position="251"/>
        <end position="263"/>
    </location>
</feature>
<dbReference type="InterPro" id="IPR041232">
    <property type="entry name" value="NPL"/>
</dbReference>
<comment type="caution">
    <text evidence="11">The sequence shown here is derived from an EMBL/GenBank/DDBJ whole genome shotgun (WGS) entry which is preliminary data.</text>
</comment>
<name>A0A7J7GCE8_CAMSI</name>
<dbReference type="GO" id="GO:0005730">
    <property type="term" value="C:nucleolus"/>
    <property type="evidence" value="ECO:0007669"/>
    <property type="project" value="UniProtKB-SubCell"/>
</dbReference>
<keyword evidence="4" id="KW-0378">Hydrolase</keyword>
<evidence type="ECO:0000256" key="2">
    <source>
        <dbReference type="ARBA" id="ARBA00006673"/>
    </source>
</evidence>
<gene>
    <name evidence="11" type="ORF">HYC85_025157</name>
</gene>
<accession>A0A7J7GCE8</accession>
<dbReference type="Gene3D" id="2.60.120.340">
    <property type="entry name" value="Nucleoplasmin core domain"/>
    <property type="match status" value="1"/>
</dbReference>
<dbReference type="Pfam" id="PF17800">
    <property type="entry name" value="NPL"/>
    <property type="match status" value="1"/>
</dbReference>
<comment type="subcellular location">
    <subcellularLocation>
        <location evidence="1">Nucleus</location>
        <location evidence="1">Nucleolus</location>
    </subcellularLocation>
</comment>
<keyword evidence="12" id="KW-1185">Reference proteome</keyword>